<dbReference type="Gene3D" id="3.40.50.410">
    <property type="entry name" value="von Willebrand factor, type A domain"/>
    <property type="match status" value="1"/>
</dbReference>
<organism evidence="2 3">
    <name type="scientific">Ensete ventricosum</name>
    <name type="common">Abyssinian banana</name>
    <name type="synonym">Musa ensete</name>
    <dbReference type="NCBI Taxonomy" id="4639"/>
    <lineage>
        <taxon>Eukaryota</taxon>
        <taxon>Viridiplantae</taxon>
        <taxon>Streptophyta</taxon>
        <taxon>Embryophyta</taxon>
        <taxon>Tracheophyta</taxon>
        <taxon>Spermatophyta</taxon>
        <taxon>Magnoliopsida</taxon>
        <taxon>Liliopsida</taxon>
        <taxon>Zingiberales</taxon>
        <taxon>Musaceae</taxon>
        <taxon>Ensete</taxon>
    </lineage>
</organism>
<dbReference type="AlphaFoldDB" id="A0A426Y3M9"/>
<evidence type="ECO:0000256" key="1">
    <source>
        <dbReference type="SAM" id="MobiDB-lite"/>
    </source>
</evidence>
<dbReference type="InterPro" id="IPR036465">
    <property type="entry name" value="vWFA_dom_sf"/>
</dbReference>
<dbReference type="PANTHER" id="PTHR13803:SF4">
    <property type="entry name" value="SECRETORY 24CD, ISOFORM C"/>
    <property type="match status" value="1"/>
</dbReference>
<dbReference type="PANTHER" id="PTHR13803">
    <property type="entry name" value="SEC24-RELATED PROTEIN"/>
    <property type="match status" value="1"/>
</dbReference>
<gene>
    <name evidence="2" type="ORF">B296_00054494</name>
</gene>
<dbReference type="GO" id="GO:0008270">
    <property type="term" value="F:zinc ion binding"/>
    <property type="evidence" value="ECO:0007669"/>
    <property type="project" value="TreeGrafter"/>
</dbReference>
<dbReference type="EMBL" id="AMZH03015232">
    <property type="protein sequence ID" value="RRT46388.1"/>
    <property type="molecule type" value="Genomic_DNA"/>
</dbReference>
<feature type="non-terminal residue" evidence="2">
    <location>
        <position position="1"/>
    </location>
</feature>
<dbReference type="InterPro" id="IPR050550">
    <property type="entry name" value="SEC23_SEC24_subfamily"/>
</dbReference>
<feature type="compositionally biased region" description="Basic and acidic residues" evidence="1">
    <location>
        <begin position="275"/>
        <end position="287"/>
    </location>
</feature>
<dbReference type="Gene3D" id="2.60.40.1670">
    <property type="entry name" value="beta-sandwich domain of Sec23/24"/>
    <property type="match status" value="1"/>
</dbReference>
<comment type="caution">
    <text evidence="2">The sequence shown here is derived from an EMBL/GenBank/DDBJ whole genome shotgun (WGS) entry which is preliminary data.</text>
</comment>
<proteinExistence type="predicted"/>
<evidence type="ECO:0000313" key="2">
    <source>
        <dbReference type="EMBL" id="RRT46388.1"/>
    </source>
</evidence>
<dbReference type="GO" id="GO:0090110">
    <property type="term" value="P:COPII-coated vesicle cargo loading"/>
    <property type="evidence" value="ECO:0007669"/>
    <property type="project" value="TreeGrafter"/>
</dbReference>
<accession>A0A426Y3M9</accession>
<name>A0A426Y3M9_ENSVE</name>
<dbReference type="GO" id="GO:0070971">
    <property type="term" value="C:endoplasmic reticulum exit site"/>
    <property type="evidence" value="ECO:0007669"/>
    <property type="project" value="TreeGrafter"/>
</dbReference>
<evidence type="ECO:0000313" key="3">
    <source>
        <dbReference type="Proteomes" id="UP000287651"/>
    </source>
</evidence>
<protein>
    <submittedName>
        <fullName evidence="2">Uncharacterized protein</fullName>
    </submittedName>
</protein>
<reference evidence="2 3" key="1">
    <citation type="journal article" date="2014" name="Agronomy (Basel)">
        <title>A Draft Genome Sequence for Ensete ventricosum, the Drought-Tolerant Tree Against Hunger.</title>
        <authorList>
            <person name="Harrison J."/>
            <person name="Moore K.A."/>
            <person name="Paszkiewicz K."/>
            <person name="Jones T."/>
            <person name="Grant M."/>
            <person name="Ambacheew D."/>
            <person name="Muzemil S."/>
            <person name="Studholme D.J."/>
        </authorList>
    </citation>
    <scope>NUCLEOTIDE SEQUENCE [LARGE SCALE GENOMIC DNA]</scope>
</reference>
<sequence length="340" mass="38589">SVTVDFDYYESVTVDFDLFTGSVVRTARYKAVCVPSYASFGCNPRMGGRRLIAKGANTIGGGGGPMICWQRPHMERLGGTSMESSIPCSHRGRALVVKGAEEVENTEANFKYQDKAKDQRPGNYCPHDTVAEQGNEPDVDTTPKAHVAMCHLSSSWVLSGARKPLKWFVYYYYPFSALSDPGKLYNDLRWNISRPQGFEAVMRVRCSQANWKGKMQLMLLGHCKKVVNPQPDEGSERTFVAARITISDIGPVLVICRTSWLVPVFQRGRKRGRRERGEEQRRRKEKEEAVEEEEEEEAMEKEDKENWTGSSETRVVHVPTHAWTDMYHFGWDYNQCVAVA</sequence>
<feature type="compositionally biased region" description="Acidic residues" evidence="1">
    <location>
        <begin position="288"/>
        <end position="300"/>
    </location>
</feature>
<dbReference type="GO" id="GO:0000149">
    <property type="term" value="F:SNARE binding"/>
    <property type="evidence" value="ECO:0007669"/>
    <property type="project" value="TreeGrafter"/>
</dbReference>
<feature type="region of interest" description="Disordered" evidence="1">
    <location>
        <begin position="272"/>
        <end position="312"/>
    </location>
</feature>
<dbReference type="GO" id="GO:0030127">
    <property type="term" value="C:COPII vesicle coat"/>
    <property type="evidence" value="ECO:0007669"/>
    <property type="project" value="TreeGrafter"/>
</dbReference>
<dbReference type="Proteomes" id="UP000287651">
    <property type="component" value="Unassembled WGS sequence"/>
</dbReference>